<keyword evidence="1" id="KW-1133">Transmembrane helix</keyword>
<dbReference type="EMBL" id="JACHGT010000004">
    <property type="protein sequence ID" value="MBB6034248.1"/>
    <property type="molecule type" value="Genomic_DNA"/>
</dbReference>
<feature type="transmembrane region" description="Helical" evidence="1">
    <location>
        <begin position="6"/>
        <end position="25"/>
    </location>
</feature>
<dbReference type="Pfam" id="PF09604">
    <property type="entry name" value="Potass_KdpF"/>
    <property type="match status" value="1"/>
</dbReference>
<sequence>MSAVNLIGGIIAVGLAAFCVAALIWPERF</sequence>
<comment type="caution">
    <text evidence="2">The sequence shown here is derived from an EMBL/GenBank/DDBJ whole genome shotgun (WGS) entry which is preliminary data.</text>
</comment>
<organism evidence="2 3">
    <name type="scientific">Phytomonospora endophytica</name>
    <dbReference type="NCBI Taxonomy" id="714109"/>
    <lineage>
        <taxon>Bacteria</taxon>
        <taxon>Bacillati</taxon>
        <taxon>Actinomycetota</taxon>
        <taxon>Actinomycetes</taxon>
        <taxon>Micromonosporales</taxon>
        <taxon>Micromonosporaceae</taxon>
        <taxon>Phytomonospora</taxon>
    </lineage>
</organism>
<dbReference type="NCBIfam" id="TIGR02115">
    <property type="entry name" value="potass_kdpF"/>
    <property type="match status" value="1"/>
</dbReference>
<accession>A0A841FK92</accession>
<evidence type="ECO:0000313" key="3">
    <source>
        <dbReference type="Proteomes" id="UP000548476"/>
    </source>
</evidence>
<keyword evidence="3" id="KW-1185">Reference proteome</keyword>
<evidence type="ECO:0000256" key="1">
    <source>
        <dbReference type="SAM" id="Phobius"/>
    </source>
</evidence>
<keyword evidence="1" id="KW-0812">Transmembrane</keyword>
<dbReference type="InterPro" id="IPR011726">
    <property type="entry name" value="KdpF"/>
</dbReference>
<dbReference type="Proteomes" id="UP000548476">
    <property type="component" value="Unassembled WGS sequence"/>
</dbReference>
<reference evidence="2 3" key="1">
    <citation type="submission" date="2020-08" db="EMBL/GenBank/DDBJ databases">
        <title>Genomic Encyclopedia of Type Strains, Phase IV (KMG-IV): sequencing the most valuable type-strain genomes for metagenomic binning, comparative biology and taxonomic classification.</title>
        <authorList>
            <person name="Goeker M."/>
        </authorList>
    </citation>
    <scope>NUCLEOTIDE SEQUENCE [LARGE SCALE GENOMIC DNA]</scope>
    <source>
        <strain evidence="2 3">YIM 65646</strain>
    </source>
</reference>
<gene>
    <name evidence="2" type="ORF">HNR73_002098</name>
</gene>
<keyword evidence="1" id="KW-0472">Membrane</keyword>
<dbReference type="RefSeq" id="WP_184787125.1">
    <property type="nucleotide sequence ID" value="NZ_BONT01000045.1"/>
</dbReference>
<dbReference type="AlphaFoldDB" id="A0A841FK92"/>
<dbReference type="GO" id="GO:0005886">
    <property type="term" value="C:plasma membrane"/>
    <property type="evidence" value="ECO:0007669"/>
    <property type="project" value="InterPro"/>
</dbReference>
<proteinExistence type="predicted"/>
<dbReference type="GO" id="GO:0008556">
    <property type="term" value="F:P-type potassium transmembrane transporter activity"/>
    <property type="evidence" value="ECO:0007669"/>
    <property type="project" value="InterPro"/>
</dbReference>
<name>A0A841FK92_9ACTN</name>
<protein>
    <submittedName>
        <fullName evidence="2">K+-transporting ATPase KdpF subunit</fullName>
    </submittedName>
</protein>
<evidence type="ECO:0000313" key="2">
    <source>
        <dbReference type="EMBL" id="MBB6034248.1"/>
    </source>
</evidence>